<dbReference type="EMBL" id="JAOWKY010000002">
    <property type="protein sequence ID" value="MCV2869039.1"/>
    <property type="molecule type" value="Genomic_DNA"/>
</dbReference>
<proteinExistence type="predicted"/>
<evidence type="ECO:0008006" key="3">
    <source>
        <dbReference type="Google" id="ProtNLM"/>
    </source>
</evidence>
<gene>
    <name evidence="1" type="ORF">OEW28_10415</name>
</gene>
<organism evidence="1 2">
    <name type="scientific">Albidovulum marisflavi</name>
    <dbReference type="NCBI Taxonomy" id="2984159"/>
    <lineage>
        <taxon>Bacteria</taxon>
        <taxon>Pseudomonadati</taxon>
        <taxon>Pseudomonadota</taxon>
        <taxon>Alphaproteobacteria</taxon>
        <taxon>Rhodobacterales</taxon>
        <taxon>Paracoccaceae</taxon>
        <taxon>Albidovulum</taxon>
    </lineage>
</organism>
<comment type="caution">
    <text evidence="1">The sequence shown here is derived from an EMBL/GenBank/DDBJ whole genome shotgun (WGS) entry which is preliminary data.</text>
</comment>
<evidence type="ECO:0000313" key="1">
    <source>
        <dbReference type="EMBL" id="MCV2869039.1"/>
    </source>
</evidence>
<reference evidence="1 2" key="1">
    <citation type="submission" date="2022-10" db="EMBL/GenBank/DDBJ databases">
        <title>Defluviimonas sp. nov., isolated from ocean surface water.</title>
        <authorList>
            <person name="He W."/>
            <person name="Wang L."/>
            <person name="Zhang D.-F."/>
        </authorList>
    </citation>
    <scope>NUCLEOTIDE SEQUENCE [LARGE SCALE GENOMIC DNA]</scope>
    <source>
        <strain evidence="1 2">WL0002</strain>
    </source>
</reference>
<accession>A0ABT2ZD37</accession>
<dbReference type="Proteomes" id="UP001652542">
    <property type="component" value="Unassembled WGS sequence"/>
</dbReference>
<sequence length="93" mass="10700">MKYKAEIKLKKEGGRKEAIRHSPFLGHIKFNEADAEGFSVKVFFDDTVHWEVGESMECRVEFLHYDIFPVDLRGDVFTLFDGRVIGNGRFASS</sequence>
<name>A0ABT2ZD37_9RHOB</name>
<evidence type="ECO:0000313" key="2">
    <source>
        <dbReference type="Proteomes" id="UP001652542"/>
    </source>
</evidence>
<keyword evidence="2" id="KW-1185">Reference proteome</keyword>
<dbReference type="RefSeq" id="WP_263734697.1">
    <property type="nucleotide sequence ID" value="NZ_JAOWKY010000002.1"/>
</dbReference>
<protein>
    <recommendedName>
        <fullName evidence="3">DUF2442 domain-containing protein</fullName>
    </recommendedName>
</protein>